<dbReference type="SUPFAM" id="SSF56719">
    <property type="entry name" value="Type II DNA topoisomerase"/>
    <property type="match status" value="1"/>
</dbReference>
<name>A0A140XAI7_9CAUD</name>
<dbReference type="EMBL" id="KM209247">
    <property type="protein sequence ID" value="AIM51492.1"/>
    <property type="molecule type" value="Genomic_DNA"/>
</dbReference>
<dbReference type="GO" id="GO:0005524">
    <property type="term" value="F:ATP binding"/>
    <property type="evidence" value="ECO:0007669"/>
    <property type="project" value="InterPro"/>
</dbReference>
<dbReference type="GO" id="GO:0006265">
    <property type="term" value="P:DNA topological change"/>
    <property type="evidence" value="ECO:0007669"/>
    <property type="project" value="InterPro"/>
</dbReference>
<proteinExistence type="predicted"/>
<evidence type="ECO:0000313" key="1">
    <source>
        <dbReference type="EMBL" id="AIM51492.1"/>
    </source>
</evidence>
<reference evidence="1" key="1">
    <citation type="journal article" date="2015" name="PLoS ONE">
        <title>Genomic, proteomic and morphological characterization of two novel broad host lytic bacteriophages PhiPD10.3 and PhiPD23.1 infecting pectinolytic Pectobacterium spp. and Dickeya spp.</title>
        <authorList>
            <person name="Czajkowski R."/>
            <person name="Ozymko Z."/>
            <person name="de Jager V."/>
            <person name="Siwinska J."/>
            <person name="Smolarska A."/>
            <person name="Ossowicki A."/>
            <person name="Narajczyk M."/>
            <person name="Lojkowska E."/>
        </authorList>
    </citation>
    <scope>NUCLEOTIDE SEQUENCE</scope>
</reference>
<feature type="non-terminal residue" evidence="1">
    <location>
        <position position="63"/>
    </location>
</feature>
<organism evidence="1">
    <name type="scientific">Dickeya phage phiDP10.3</name>
    <dbReference type="NCBI Taxonomy" id="1542132"/>
    <lineage>
        <taxon>Viruses</taxon>
        <taxon>Duplodnaviria</taxon>
        <taxon>Heunggongvirae</taxon>
        <taxon>Uroviricota</taxon>
        <taxon>Caudoviricetes</taxon>
        <taxon>Pantevenvirales</taxon>
        <taxon>Ackermannviridae</taxon>
        <taxon>Aglimvirinae</taxon>
    </lineage>
</organism>
<dbReference type="GO" id="GO:0003677">
    <property type="term" value="F:DNA binding"/>
    <property type="evidence" value="ECO:0007669"/>
    <property type="project" value="InterPro"/>
</dbReference>
<sequence length="63" mass="7288">MTTQKINVTDYVNNDHKSFSVFNSIRQIPQLIDSLKPSQRKILFAALEYNKEEIVDRLGMFAA</sequence>
<keyword evidence="1" id="KW-0413">Isomerase</keyword>
<protein>
    <submittedName>
        <fullName evidence="1">DNA gyrase/topoisomerase IV subunit A family protein</fullName>
    </submittedName>
</protein>
<dbReference type="InterPro" id="IPR013758">
    <property type="entry name" value="Topo_IIA_A/C_ab"/>
</dbReference>
<dbReference type="InterPro" id="IPR013760">
    <property type="entry name" value="Topo_IIA-like_dom_sf"/>
</dbReference>
<dbReference type="Gene3D" id="3.90.199.10">
    <property type="entry name" value="Topoisomerase II, domain 5"/>
    <property type="match status" value="1"/>
</dbReference>
<gene>
    <name evidence="1" type="ORF">HQ82_0235</name>
</gene>
<accession>A0A140XAI7</accession>
<dbReference type="GO" id="GO:0003918">
    <property type="term" value="F:DNA topoisomerase type II (double strand cut, ATP-hydrolyzing) activity"/>
    <property type="evidence" value="ECO:0007669"/>
    <property type="project" value="InterPro"/>
</dbReference>